<name>A0ABP3QSS8_9PROT</name>
<comment type="caution">
    <text evidence="1">The sequence shown here is derived from an EMBL/GenBank/DDBJ whole genome shotgun (WGS) entry which is preliminary data.</text>
</comment>
<proteinExistence type="predicted"/>
<evidence type="ECO:0000313" key="1">
    <source>
        <dbReference type="EMBL" id="GAA0596644.1"/>
    </source>
</evidence>
<accession>A0ABP3QSS8</accession>
<protein>
    <submittedName>
        <fullName evidence="1">Uncharacterized protein</fullName>
    </submittedName>
</protein>
<keyword evidence="2" id="KW-1185">Reference proteome</keyword>
<dbReference type="Proteomes" id="UP001501588">
    <property type="component" value="Unassembled WGS sequence"/>
</dbReference>
<gene>
    <name evidence="1" type="ORF">GCM10009416_38690</name>
</gene>
<sequence>MPVVRHTGRLPASIAEGSGPGDWIAGLALSGDTPRLAFVETAGPMAAFFSAAWDAGTGLVTIRPDARLDFEAFSETGTLPQAEFALRFVFDDGSVQADGPRFGLGVLDRDDTPSETLSFVSGGTVAAGAIGATIGKLSVGDPDSAGPFFFSFAPEDEWRFEVVDGGVLKLRDGISLGWDDLPVRPVLIQVSDGAQSAAFLLDVSVTEPDYGPAAPYAPPVLAGGEAPRAGGFVLAGGGHEGLTTRPAADATAVTPHPGGVHQVLLDTGEAVWTGPAVDRVRFSDGWLDLSADGPAAHAAALHRAILAEDADGADLAPLVASLRAGAGWVEVARTLLASTPSSLAALDDAGFVRALAEAALGGAAPESSTLSLHAERLAAGAASRAQVAVDLALSPEALADLAENAPAGHWVAEPFDAASGQTGRPDFEDAPFAPGIAPPTWAGWFM</sequence>
<dbReference type="EMBL" id="BAAAFZ010000062">
    <property type="protein sequence ID" value="GAA0596644.1"/>
    <property type="molecule type" value="Genomic_DNA"/>
</dbReference>
<organism evidence="1 2">
    <name type="scientific">Craurococcus roseus</name>
    <dbReference type="NCBI Taxonomy" id="77585"/>
    <lineage>
        <taxon>Bacteria</taxon>
        <taxon>Pseudomonadati</taxon>
        <taxon>Pseudomonadota</taxon>
        <taxon>Alphaproteobacteria</taxon>
        <taxon>Acetobacterales</taxon>
        <taxon>Acetobacteraceae</taxon>
        <taxon>Craurococcus</taxon>
    </lineage>
</organism>
<dbReference type="RefSeq" id="WP_343897040.1">
    <property type="nucleotide sequence ID" value="NZ_BAAAFZ010000062.1"/>
</dbReference>
<reference evidence="2" key="1">
    <citation type="journal article" date="2019" name="Int. J. Syst. Evol. Microbiol.">
        <title>The Global Catalogue of Microorganisms (GCM) 10K type strain sequencing project: providing services to taxonomists for standard genome sequencing and annotation.</title>
        <authorList>
            <consortium name="The Broad Institute Genomics Platform"/>
            <consortium name="The Broad Institute Genome Sequencing Center for Infectious Disease"/>
            <person name="Wu L."/>
            <person name="Ma J."/>
        </authorList>
    </citation>
    <scope>NUCLEOTIDE SEQUENCE [LARGE SCALE GENOMIC DNA]</scope>
    <source>
        <strain evidence="2">JCM 9933</strain>
    </source>
</reference>
<evidence type="ECO:0000313" key="2">
    <source>
        <dbReference type="Proteomes" id="UP001501588"/>
    </source>
</evidence>